<organism evidence="4">
    <name type="scientific">Phaeodactylum tricornutum</name>
    <name type="common">Diatom</name>
    <dbReference type="NCBI Taxonomy" id="2850"/>
    <lineage>
        <taxon>Eukaryota</taxon>
        <taxon>Sar</taxon>
        <taxon>Stramenopiles</taxon>
        <taxon>Ochrophyta</taxon>
        <taxon>Bacillariophyta</taxon>
        <taxon>Bacillariophyceae</taxon>
        <taxon>Bacillariophycidae</taxon>
        <taxon>Naviculales</taxon>
        <taxon>Phaeodactylaceae</taxon>
        <taxon>Phaeodactylum</taxon>
    </lineage>
</organism>
<dbReference type="Gene3D" id="3.30.70.260">
    <property type="match status" value="1"/>
</dbReference>
<keyword evidence="1" id="KW-0554">One-carbon metabolism</keyword>
<dbReference type="Pfam" id="PF00551">
    <property type="entry name" value="Formyl_trans_N"/>
    <property type="match status" value="1"/>
</dbReference>
<keyword evidence="2" id="KW-0378">Hydrolase</keyword>
<dbReference type="PANTHER" id="PTHR42706">
    <property type="entry name" value="FORMYLTETRAHYDROFOLATE DEFORMYLASE"/>
    <property type="match status" value="1"/>
</dbReference>
<dbReference type="NCBIfam" id="NF004684">
    <property type="entry name" value="PRK06027.1"/>
    <property type="match status" value="1"/>
</dbReference>
<evidence type="ECO:0000256" key="2">
    <source>
        <dbReference type="ARBA" id="ARBA00022801"/>
    </source>
</evidence>
<dbReference type="GO" id="GO:0008864">
    <property type="term" value="F:formyltetrahydrofolate deformylase activity"/>
    <property type="evidence" value="ECO:0007669"/>
    <property type="project" value="InterPro"/>
</dbReference>
<dbReference type="InterPro" id="IPR041729">
    <property type="entry name" value="Formyl-FH4-Hydrolase_C"/>
</dbReference>
<dbReference type="SUPFAM" id="SSF55021">
    <property type="entry name" value="ACT-like"/>
    <property type="match status" value="1"/>
</dbReference>
<dbReference type="Gene3D" id="3.40.50.170">
    <property type="entry name" value="Formyl transferase, N-terminal domain"/>
    <property type="match status" value="1"/>
</dbReference>
<accession>A0A8J9SIH6</accession>
<dbReference type="AlphaFoldDB" id="A0A8J9SIH6"/>
<dbReference type="EMBL" id="OU594949">
    <property type="protein sequence ID" value="CAG9293723.1"/>
    <property type="molecule type" value="Genomic_DNA"/>
</dbReference>
<gene>
    <name evidence="4" type="ORF">PTTT1_LOCUS52391</name>
</gene>
<name>A0A8J9SIH6_PHATR</name>
<dbReference type="SUPFAM" id="SSF53328">
    <property type="entry name" value="Formyltransferase"/>
    <property type="match status" value="1"/>
</dbReference>
<feature type="domain" description="ACT" evidence="3">
    <location>
        <begin position="22"/>
        <end position="104"/>
    </location>
</feature>
<reference evidence="4" key="1">
    <citation type="submission" date="2022-02" db="EMBL/GenBank/DDBJ databases">
        <authorList>
            <person name="Giguere J D."/>
        </authorList>
    </citation>
    <scope>NUCLEOTIDE SEQUENCE</scope>
    <source>
        <strain evidence="4">CCAP 1055/1</strain>
    </source>
</reference>
<dbReference type="InterPro" id="IPR045865">
    <property type="entry name" value="ACT-like_dom_sf"/>
</dbReference>
<evidence type="ECO:0000256" key="1">
    <source>
        <dbReference type="ARBA" id="ARBA00022563"/>
    </source>
</evidence>
<dbReference type="NCBIfam" id="TIGR00655">
    <property type="entry name" value="PurU"/>
    <property type="match status" value="1"/>
</dbReference>
<dbReference type="PROSITE" id="PS51671">
    <property type="entry name" value="ACT"/>
    <property type="match status" value="1"/>
</dbReference>
<dbReference type="PIRSF" id="PIRSF036480">
    <property type="entry name" value="FormyFH4_hydr"/>
    <property type="match status" value="1"/>
</dbReference>
<dbReference type="GO" id="GO:0006730">
    <property type="term" value="P:one-carbon metabolic process"/>
    <property type="evidence" value="ECO:0007669"/>
    <property type="project" value="UniProtKB-KW"/>
</dbReference>
<protein>
    <recommendedName>
        <fullName evidence="3">ACT domain-containing protein</fullName>
    </recommendedName>
</protein>
<evidence type="ECO:0000313" key="4">
    <source>
        <dbReference type="EMBL" id="CAG9293723.1"/>
    </source>
</evidence>
<evidence type="ECO:0000259" key="3">
    <source>
        <dbReference type="PROSITE" id="PS51671"/>
    </source>
</evidence>
<dbReference type="InterPro" id="IPR004810">
    <property type="entry name" value="PurU"/>
</dbReference>
<dbReference type="CDD" id="cd08648">
    <property type="entry name" value="FMT_core_Formyl-FH4-Hydrolase_C"/>
    <property type="match status" value="1"/>
</dbReference>
<sequence length="304" mass="34491">MGAFRHSSSLQRVAIQLGDRATLRVLGPDRKGIVAACSDLLNRHGCSIVSSEHYTDYSATPHSMLFQRILFDPEGLRDRSEVKTKVQELERKFGVKTKIDWRDKSPKVAVLVSKHDHCLWELLLRQQAKELDCEIPLIISNHENLRHVADTFQIPYYVFPVTPETKLEQEQAQLALIEAHDIDVIVLARYMQVLSKHFLSRYADSQIINIHHSFLPAFLGGRAYHQAHDRGVKLIGATAHYATLDLDQGPIIAQDVVAVSHRDGPHDFVRKGRGLERNVLVRALQAHLDQCVLVYNNKCVVFSD</sequence>
<dbReference type="HAMAP" id="MF_01927">
    <property type="entry name" value="PurU"/>
    <property type="match status" value="1"/>
</dbReference>
<dbReference type="GO" id="GO:0006189">
    <property type="term" value="P:'de novo' IMP biosynthetic process"/>
    <property type="evidence" value="ECO:0007669"/>
    <property type="project" value="InterPro"/>
</dbReference>
<dbReference type="PANTHER" id="PTHR42706:SF1">
    <property type="entry name" value="FORMYLTETRAHYDROFOLATE DEFORMYLASE 2, MITOCHONDRIAL"/>
    <property type="match status" value="1"/>
</dbReference>
<dbReference type="Proteomes" id="UP000836788">
    <property type="component" value="Chromosome 8"/>
</dbReference>
<dbReference type="InterPro" id="IPR002376">
    <property type="entry name" value="Formyl_transf_N"/>
</dbReference>
<dbReference type="PRINTS" id="PR01575">
    <property type="entry name" value="FFH4HYDRLASE"/>
</dbReference>
<dbReference type="InterPro" id="IPR036477">
    <property type="entry name" value="Formyl_transf_N_sf"/>
</dbReference>
<dbReference type="InterPro" id="IPR002912">
    <property type="entry name" value="ACT_dom"/>
</dbReference>
<proteinExistence type="inferred from homology"/>